<evidence type="ECO:0000313" key="4">
    <source>
        <dbReference type="Proteomes" id="UP000000740"/>
    </source>
</evidence>
<name>B9LXA5_HALLT</name>
<feature type="transmembrane region" description="Helical" evidence="1">
    <location>
        <begin position="21"/>
        <end position="46"/>
    </location>
</feature>
<proteinExistence type="predicted"/>
<dbReference type="Pfam" id="PF07790">
    <property type="entry name" value="Pilin_N"/>
    <property type="match status" value="1"/>
</dbReference>
<protein>
    <recommendedName>
        <fullName evidence="2">Archaeal Type IV pilin N-terminal domain-containing protein</fullName>
    </recommendedName>
</protein>
<keyword evidence="4" id="KW-1185">Reference proteome</keyword>
<dbReference type="KEGG" id="hla:Hlac_3589"/>
<dbReference type="NCBIfam" id="TIGR02537">
    <property type="entry name" value="arch_flag_Nterm"/>
    <property type="match status" value="1"/>
</dbReference>
<reference evidence="3 4" key="1">
    <citation type="journal article" date="2016" name="Stand. Genomic Sci.">
        <title>Complete genome sequence of the Antarctic Halorubrum lacusprofundi type strain ACAM 34.</title>
        <authorList>
            <person name="Anderson I.J."/>
            <person name="DasSarma P."/>
            <person name="Lucas S."/>
            <person name="Copeland A."/>
            <person name="Lapidus A."/>
            <person name="Del Rio T.G."/>
            <person name="Tice H."/>
            <person name="Dalin E."/>
            <person name="Bruce D.C."/>
            <person name="Goodwin L."/>
            <person name="Pitluck S."/>
            <person name="Sims D."/>
            <person name="Brettin T.S."/>
            <person name="Detter J.C."/>
            <person name="Han C.S."/>
            <person name="Larimer F."/>
            <person name="Hauser L."/>
            <person name="Land M."/>
            <person name="Ivanova N."/>
            <person name="Richardson P."/>
            <person name="Cavicchioli R."/>
            <person name="DasSarma S."/>
            <person name="Woese C.R."/>
            <person name="Kyrpides N.C."/>
        </authorList>
    </citation>
    <scope>NUCLEOTIDE SEQUENCE [LARGE SCALE GENOMIC DNA]</scope>
    <source>
        <strain evidence="4">ATCC 49239 / DSM 5036 / JCM 8891 / ACAM 34</strain>
    </source>
</reference>
<dbReference type="Proteomes" id="UP000000740">
    <property type="component" value="Plasmid pHLAC01"/>
</dbReference>
<dbReference type="GeneID" id="31400975"/>
<organism evidence="3 4">
    <name type="scientific">Halorubrum lacusprofundi (strain ATCC 49239 / DSM 5036 / JCM 8891 / ACAM 34)</name>
    <dbReference type="NCBI Taxonomy" id="416348"/>
    <lineage>
        <taxon>Archaea</taxon>
        <taxon>Methanobacteriati</taxon>
        <taxon>Methanobacteriota</taxon>
        <taxon>Stenosarchaea group</taxon>
        <taxon>Halobacteria</taxon>
        <taxon>Halobacteriales</taxon>
        <taxon>Haloferacaceae</taxon>
        <taxon>Halorubrum</taxon>
    </lineage>
</organism>
<keyword evidence="3" id="KW-0614">Plasmid</keyword>
<dbReference type="HOGENOM" id="CLU_1280750_0_0_2"/>
<evidence type="ECO:0000256" key="1">
    <source>
        <dbReference type="SAM" id="Phobius"/>
    </source>
</evidence>
<dbReference type="AlphaFoldDB" id="B9LXA5"/>
<sequence length="215" mass="23702">MHKRVRDLIQWTGVDRSVSPVIGVILVVALTLIIAAAIGASAFGLAGSLSESPPQATIDAEHEDRIINDGEGHSAEMTIVTLTHEGGDNIDKDNINVTINCEPAWATPDPPEEYYEWEAYDYNHIVNPWETTESDQISSGDQTVIAIKTNEIVESNNPTIDRTTFSFDDGGINLWEPIPTVTYDLNKVELESGDTVRMIWESGDTSTPLVEYEIK</sequence>
<keyword evidence="1" id="KW-0812">Transmembrane</keyword>
<gene>
    <name evidence="3" type="ordered locus">Hlac_3589</name>
</gene>
<dbReference type="RefSeq" id="WP_012660287.1">
    <property type="nucleotide sequence ID" value="NC_012030.1"/>
</dbReference>
<dbReference type="eggNOG" id="arCOG02416">
    <property type="taxonomic scope" value="Archaea"/>
</dbReference>
<evidence type="ECO:0000259" key="2">
    <source>
        <dbReference type="Pfam" id="PF07790"/>
    </source>
</evidence>
<feature type="domain" description="Archaeal Type IV pilin N-terminal" evidence="2">
    <location>
        <begin position="17"/>
        <end position="101"/>
    </location>
</feature>
<evidence type="ECO:0000313" key="3">
    <source>
        <dbReference type="EMBL" id="ACM59096.1"/>
    </source>
</evidence>
<keyword evidence="1" id="KW-0472">Membrane</keyword>
<dbReference type="EMBL" id="CP001367">
    <property type="protein sequence ID" value="ACM59096.1"/>
    <property type="molecule type" value="Genomic_DNA"/>
</dbReference>
<keyword evidence="1" id="KW-1133">Transmembrane helix</keyword>
<dbReference type="InterPro" id="IPR013373">
    <property type="entry name" value="Flagellin/pilin_N_arc"/>
</dbReference>
<geneLocation type="plasmid" evidence="3 4">
    <name>pHLAC01</name>
</geneLocation>
<dbReference type="InterPro" id="IPR012859">
    <property type="entry name" value="Pilin_N_archaeal"/>
</dbReference>
<accession>B9LXA5</accession>